<dbReference type="Proteomes" id="UP000739538">
    <property type="component" value="Unassembled WGS sequence"/>
</dbReference>
<dbReference type="InterPro" id="IPR026444">
    <property type="entry name" value="Secre_tail"/>
</dbReference>
<dbReference type="EMBL" id="JAGQHS010000394">
    <property type="protein sequence ID" value="MCA9759566.1"/>
    <property type="molecule type" value="Genomic_DNA"/>
</dbReference>
<gene>
    <name evidence="2" type="ORF">KDA27_27470</name>
</gene>
<dbReference type="Pfam" id="PF18962">
    <property type="entry name" value="Por_Secre_tail"/>
    <property type="match status" value="1"/>
</dbReference>
<name>A0A956NIU2_UNCEI</name>
<feature type="domain" description="Secretion system C-terminal sorting" evidence="1">
    <location>
        <begin position="48"/>
        <end position="119"/>
    </location>
</feature>
<comment type="caution">
    <text evidence="2">The sequence shown here is derived from an EMBL/GenBank/DDBJ whole genome shotgun (WGS) entry which is preliminary data.</text>
</comment>
<evidence type="ECO:0000313" key="3">
    <source>
        <dbReference type="Proteomes" id="UP000739538"/>
    </source>
</evidence>
<protein>
    <submittedName>
        <fullName evidence="2">T9SS type A sorting domain-containing protein</fullName>
    </submittedName>
</protein>
<dbReference type="AlphaFoldDB" id="A0A956NIU2"/>
<proteinExistence type="predicted"/>
<sequence>MTVEEFTATDSYMFAGTDYSGIWRELRPGVSDSAPPVTDLVEPTIRNYPNPFESSTRIRFDLPEDGTARLSVYDVTGRQLGVLFDGETSAGTHEVEFQGKDLPTGLYLYRLDTSGRSEVGRMVRVESAR</sequence>
<dbReference type="NCBIfam" id="TIGR04183">
    <property type="entry name" value="Por_Secre_tail"/>
    <property type="match status" value="1"/>
</dbReference>
<reference evidence="2" key="2">
    <citation type="journal article" date="2021" name="Microbiome">
        <title>Successional dynamics and alternative stable states in a saline activated sludge microbial community over 9 years.</title>
        <authorList>
            <person name="Wang Y."/>
            <person name="Ye J."/>
            <person name="Ju F."/>
            <person name="Liu L."/>
            <person name="Boyd J.A."/>
            <person name="Deng Y."/>
            <person name="Parks D.H."/>
            <person name="Jiang X."/>
            <person name="Yin X."/>
            <person name="Woodcroft B.J."/>
            <person name="Tyson G.W."/>
            <person name="Hugenholtz P."/>
            <person name="Polz M.F."/>
            <person name="Zhang T."/>
        </authorList>
    </citation>
    <scope>NUCLEOTIDE SEQUENCE</scope>
    <source>
        <strain evidence="2">HKST-UBA02</strain>
    </source>
</reference>
<organism evidence="2 3">
    <name type="scientific">Eiseniibacteriota bacterium</name>
    <dbReference type="NCBI Taxonomy" id="2212470"/>
    <lineage>
        <taxon>Bacteria</taxon>
        <taxon>Candidatus Eiseniibacteriota</taxon>
    </lineage>
</organism>
<evidence type="ECO:0000259" key="1">
    <source>
        <dbReference type="Pfam" id="PF18962"/>
    </source>
</evidence>
<evidence type="ECO:0000313" key="2">
    <source>
        <dbReference type="EMBL" id="MCA9759566.1"/>
    </source>
</evidence>
<dbReference type="Gene3D" id="2.60.40.4070">
    <property type="match status" value="1"/>
</dbReference>
<accession>A0A956NIU2</accession>
<reference evidence="2" key="1">
    <citation type="submission" date="2020-04" db="EMBL/GenBank/DDBJ databases">
        <authorList>
            <person name="Zhang T."/>
        </authorList>
    </citation>
    <scope>NUCLEOTIDE SEQUENCE</scope>
    <source>
        <strain evidence="2">HKST-UBA02</strain>
    </source>
</reference>